<evidence type="ECO:0000313" key="2">
    <source>
        <dbReference type="EMBL" id="RLK11012.1"/>
    </source>
</evidence>
<proteinExistence type="predicted"/>
<dbReference type="Proteomes" id="UP000271700">
    <property type="component" value="Unassembled WGS sequence"/>
</dbReference>
<dbReference type="RefSeq" id="WP_010442076.1">
    <property type="nucleotide sequence ID" value="NZ_RCCT01000001.1"/>
</dbReference>
<organism evidence="2 3">
    <name type="scientific">Ruegeria conchae</name>
    <dbReference type="NCBI Taxonomy" id="981384"/>
    <lineage>
        <taxon>Bacteria</taxon>
        <taxon>Pseudomonadati</taxon>
        <taxon>Pseudomonadota</taxon>
        <taxon>Alphaproteobacteria</taxon>
        <taxon>Rhodobacterales</taxon>
        <taxon>Roseobacteraceae</taxon>
        <taxon>Ruegeria</taxon>
    </lineage>
</organism>
<dbReference type="Pfam" id="PF13609">
    <property type="entry name" value="Porin_4"/>
    <property type="match status" value="1"/>
</dbReference>
<sequence>MNAELEPGIIGNAGADEHLSSIKLKEPSTVNDMTVNYKLTSLAAAFAATTAIPAAAELKYENNTGGYVLLYGQLHPALISVDDGEDTETRVLDNDLSNSRVGLELLQPFGNNDFTFRLETGLGLPNSSEWNQLGTDFSGWTREDIRHVDFALAGDWGKFSAGQGSMVADGAAEVDLSYVGTALYSFTNDENGGFFYRGTDGFLSDITVGDSSSNFDGARRGRVRYDTPEFSGFTAGLAYGQNILSSSDDDDYYDVGLRYNNTFGGGVEFAAAIAYSVRSADDGSGDRKDTIGSASVLLQSGLSFTVAAGTRDNDADGASDPNYFYGKIAYEDQWVSWGKTGIGIDYYSGSDFVNDGSSTDAWGIAVVQRIDSINTDAYLKYRNHDFEDGASFDNNEAWVLGARWKF</sequence>
<gene>
    <name evidence="2" type="ORF">CLV75_1003</name>
</gene>
<dbReference type="InterPro" id="IPR033900">
    <property type="entry name" value="Gram_neg_porin_domain"/>
</dbReference>
<feature type="domain" description="Porin" evidence="1">
    <location>
        <begin position="43"/>
        <end position="388"/>
    </location>
</feature>
<dbReference type="GO" id="GO:0015288">
    <property type="term" value="F:porin activity"/>
    <property type="evidence" value="ECO:0007669"/>
    <property type="project" value="InterPro"/>
</dbReference>
<dbReference type="GO" id="GO:0016020">
    <property type="term" value="C:membrane"/>
    <property type="evidence" value="ECO:0007669"/>
    <property type="project" value="InterPro"/>
</dbReference>
<dbReference type="SUPFAM" id="SSF56935">
    <property type="entry name" value="Porins"/>
    <property type="match status" value="1"/>
</dbReference>
<evidence type="ECO:0000259" key="1">
    <source>
        <dbReference type="Pfam" id="PF13609"/>
    </source>
</evidence>
<evidence type="ECO:0000313" key="3">
    <source>
        <dbReference type="Proteomes" id="UP000271700"/>
    </source>
</evidence>
<name>A0A497ZTB7_9RHOB</name>
<dbReference type="Gene3D" id="2.40.160.10">
    <property type="entry name" value="Porin"/>
    <property type="match status" value="1"/>
</dbReference>
<dbReference type="AlphaFoldDB" id="A0A497ZTB7"/>
<accession>A0A497ZTB7</accession>
<dbReference type="EMBL" id="RCCT01000001">
    <property type="protein sequence ID" value="RLK11012.1"/>
    <property type="molecule type" value="Genomic_DNA"/>
</dbReference>
<reference evidence="2 3" key="1">
    <citation type="submission" date="2018-10" db="EMBL/GenBank/DDBJ databases">
        <title>Genomic Encyclopedia of Archaeal and Bacterial Type Strains, Phase II (KMG-II): from individual species to whole genera.</title>
        <authorList>
            <person name="Goeker M."/>
        </authorList>
    </citation>
    <scope>NUCLEOTIDE SEQUENCE [LARGE SCALE GENOMIC DNA]</scope>
    <source>
        <strain evidence="2 3">DSM 29317</strain>
    </source>
</reference>
<comment type="caution">
    <text evidence="2">The sequence shown here is derived from an EMBL/GenBank/DDBJ whole genome shotgun (WGS) entry which is preliminary data.</text>
</comment>
<keyword evidence="3" id="KW-1185">Reference proteome</keyword>
<dbReference type="InterPro" id="IPR023614">
    <property type="entry name" value="Porin_dom_sf"/>
</dbReference>
<dbReference type="STRING" id="981384.GCA_000192475_01994"/>
<protein>
    <submittedName>
        <fullName evidence="2">Putative porin</fullName>
    </submittedName>
</protein>